<dbReference type="EMBL" id="CAICTM010002886">
    <property type="protein sequence ID" value="CAB9530458.1"/>
    <property type="molecule type" value="Genomic_DNA"/>
</dbReference>
<evidence type="ECO:0000256" key="2">
    <source>
        <dbReference type="SAM" id="SignalP"/>
    </source>
</evidence>
<feature type="transmembrane region" description="Helical" evidence="1">
    <location>
        <begin position="420"/>
        <end position="438"/>
    </location>
</feature>
<evidence type="ECO:0000313" key="3">
    <source>
        <dbReference type="EMBL" id="CAB9530458.1"/>
    </source>
</evidence>
<reference evidence="3" key="1">
    <citation type="submission" date="2020-06" db="EMBL/GenBank/DDBJ databases">
        <authorList>
            <consortium name="Plant Systems Biology data submission"/>
        </authorList>
    </citation>
    <scope>NUCLEOTIDE SEQUENCE</scope>
    <source>
        <strain evidence="3">D6</strain>
    </source>
</reference>
<feature type="transmembrane region" description="Helical" evidence="1">
    <location>
        <begin position="164"/>
        <end position="186"/>
    </location>
</feature>
<dbReference type="Pfam" id="PF07690">
    <property type="entry name" value="MFS_1"/>
    <property type="match status" value="1"/>
</dbReference>
<dbReference type="Proteomes" id="UP001153069">
    <property type="component" value="Unassembled WGS sequence"/>
</dbReference>
<feature type="transmembrane region" description="Helical" evidence="1">
    <location>
        <begin position="483"/>
        <end position="503"/>
    </location>
</feature>
<dbReference type="InterPro" id="IPR036259">
    <property type="entry name" value="MFS_trans_sf"/>
</dbReference>
<dbReference type="OrthoDB" id="43963at2759"/>
<keyword evidence="1" id="KW-1133">Transmembrane helix</keyword>
<feature type="transmembrane region" description="Helical" evidence="1">
    <location>
        <begin position="289"/>
        <end position="309"/>
    </location>
</feature>
<dbReference type="AlphaFoldDB" id="A0A9N8I0U2"/>
<keyword evidence="1" id="KW-0472">Membrane</keyword>
<protein>
    <recommendedName>
        <fullName evidence="5">Major facilitator superfamily (MFS) profile domain-containing protein</fullName>
    </recommendedName>
</protein>
<organism evidence="3 4">
    <name type="scientific">Seminavis robusta</name>
    <dbReference type="NCBI Taxonomy" id="568900"/>
    <lineage>
        <taxon>Eukaryota</taxon>
        <taxon>Sar</taxon>
        <taxon>Stramenopiles</taxon>
        <taxon>Ochrophyta</taxon>
        <taxon>Bacillariophyta</taxon>
        <taxon>Bacillariophyceae</taxon>
        <taxon>Bacillariophycidae</taxon>
        <taxon>Naviculales</taxon>
        <taxon>Naviculaceae</taxon>
        <taxon>Seminavis</taxon>
    </lineage>
</organism>
<dbReference type="CDD" id="cd06174">
    <property type="entry name" value="MFS"/>
    <property type="match status" value="1"/>
</dbReference>
<evidence type="ECO:0000313" key="4">
    <source>
        <dbReference type="Proteomes" id="UP001153069"/>
    </source>
</evidence>
<dbReference type="Gene3D" id="1.20.1250.20">
    <property type="entry name" value="MFS general substrate transporter like domains"/>
    <property type="match status" value="1"/>
</dbReference>
<keyword evidence="2" id="KW-0732">Signal</keyword>
<proteinExistence type="predicted"/>
<feature type="transmembrane region" description="Helical" evidence="1">
    <location>
        <begin position="198"/>
        <end position="218"/>
    </location>
</feature>
<gene>
    <name evidence="3" type="ORF">SEMRO_2888_G339490.1</name>
</gene>
<keyword evidence="1" id="KW-0812">Transmembrane</keyword>
<feature type="transmembrane region" description="Helical" evidence="1">
    <location>
        <begin position="444"/>
        <end position="462"/>
    </location>
</feature>
<comment type="caution">
    <text evidence="3">The sequence shown here is derived from an EMBL/GenBank/DDBJ whole genome shotgun (WGS) entry which is preliminary data.</text>
</comment>
<keyword evidence="4" id="KW-1185">Reference proteome</keyword>
<dbReference type="GO" id="GO:0022857">
    <property type="term" value="F:transmembrane transporter activity"/>
    <property type="evidence" value="ECO:0007669"/>
    <property type="project" value="InterPro"/>
</dbReference>
<dbReference type="InterPro" id="IPR011701">
    <property type="entry name" value="MFS"/>
</dbReference>
<feature type="chain" id="PRO_5040206718" description="Major facilitator superfamily (MFS) profile domain-containing protein" evidence="2">
    <location>
        <begin position="29"/>
        <end position="559"/>
    </location>
</feature>
<feature type="transmembrane region" description="Helical" evidence="1">
    <location>
        <begin position="515"/>
        <end position="534"/>
    </location>
</feature>
<evidence type="ECO:0008006" key="5">
    <source>
        <dbReference type="Google" id="ProtNLM"/>
    </source>
</evidence>
<feature type="transmembrane region" description="Helical" evidence="1">
    <location>
        <begin position="378"/>
        <end position="399"/>
    </location>
</feature>
<sequence>MKATKCYYSHHKVMTVLALLFLCPAVATEAFSSARVSSIPRGGSPGASEELRGGARLRALTTQRERRWRPLKQSSVATTGPRLFPRGENSTMTATLVEEEVIDAVFPEAPDAAVEKKKKHFLKRIDGIVFVSYLCNVMALSLPVLLVPIAATEHATTMSLSAKAATVMVASQVASISSVASLGGALGKFVNGFICKELGSYFCSSAYLVGLGVCSLAFSLSTNAQTMSYAFAGMEFFASIQWASLAVMLSNYYAKEPVKLSAALTALGLSSTSGQLLAKFFGMTLSSAFHWRLVAQLGALVAFGGAMLISQAPGREAAAEVQKQKPPFEWKSVAHSLKAVLGSPLFLMLGLAHSMSFVCRGTDRILGTFFQEMSSLPPAISGGLTITITFGLIQGLISGAKKYAKCATLQDKRNFLKKRYVACISATLGLVALSQVGAGLLPNRWAMTAALALVSGIMASNISFQYFQFPAMIAQRYGDHKPVVISFLDGFGFLLSAPIFAAISKIVPSMGWSSGWGLLATLFGSAAVLMLTCINPILNLSKTPAEEELEKQQAVPLME</sequence>
<feature type="transmembrane region" description="Helical" evidence="1">
    <location>
        <begin position="339"/>
        <end position="358"/>
    </location>
</feature>
<evidence type="ECO:0000256" key="1">
    <source>
        <dbReference type="SAM" id="Phobius"/>
    </source>
</evidence>
<feature type="signal peptide" evidence="2">
    <location>
        <begin position="1"/>
        <end position="28"/>
    </location>
</feature>
<dbReference type="SUPFAM" id="SSF103473">
    <property type="entry name" value="MFS general substrate transporter"/>
    <property type="match status" value="1"/>
</dbReference>
<feature type="transmembrane region" description="Helical" evidence="1">
    <location>
        <begin position="127"/>
        <end position="152"/>
    </location>
</feature>
<feature type="transmembrane region" description="Helical" evidence="1">
    <location>
        <begin position="230"/>
        <end position="254"/>
    </location>
</feature>
<accession>A0A9N8I0U2</accession>
<name>A0A9N8I0U2_9STRA</name>